<protein>
    <submittedName>
        <fullName evidence="2">Methyltransferase domain-containing protein</fullName>
    </submittedName>
</protein>
<sequence length="256" mass="29203">MAAQREMPVELAEWLETPAGRYVRAWEQRQVDAMVGNAFGYHAIQVGLPHWNLLQANRIPYKAWAHSPSAPYGTRAGRLVCEPEQLPFDTQSIDLMVMPHTLEWCADPHQVLREVERVLMPEGRVVLTGFNPYSLWGLRESLPGLELRLPVPVPSQVSPARLKDWFKLLSFEMDRGRFGCYAPLCATQLWLHRWRFMEHAGDRWWPAGGAVYAIAAVKRVSGVRLVGPAWRQARRRRVRRGAVSPVANRINEDGHG</sequence>
<name>A0ABP3W5B7_9BURK</name>
<dbReference type="GO" id="GO:0008168">
    <property type="term" value="F:methyltransferase activity"/>
    <property type="evidence" value="ECO:0007669"/>
    <property type="project" value="UniProtKB-KW"/>
</dbReference>
<accession>A0ABP3W5B7</accession>
<dbReference type="InterPro" id="IPR029063">
    <property type="entry name" value="SAM-dependent_MTases_sf"/>
</dbReference>
<gene>
    <name evidence="2" type="ORF">GCM10009108_10480</name>
</gene>
<feature type="domain" description="Methyltransferase type 11" evidence="1">
    <location>
        <begin position="79"/>
        <end position="127"/>
    </location>
</feature>
<keyword evidence="3" id="KW-1185">Reference proteome</keyword>
<dbReference type="RefSeq" id="WP_425544944.1">
    <property type="nucleotide sequence ID" value="NZ_BAAAEX010000006.1"/>
</dbReference>
<evidence type="ECO:0000313" key="3">
    <source>
        <dbReference type="Proteomes" id="UP001500573"/>
    </source>
</evidence>
<dbReference type="GO" id="GO:0032259">
    <property type="term" value="P:methylation"/>
    <property type="evidence" value="ECO:0007669"/>
    <property type="project" value="UniProtKB-KW"/>
</dbReference>
<organism evidence="2 3">
    <name type="scientific">Castellaniella ginsengisoli</name>
    <dbReference type="NCBI Taxonomy" id="546114"/>
    <lineage>
        <taxon>Bacteria</taxon>
        <taxon>Pseudomonadati</taxon>
        <taxon>Pseudomonadota</taxon>
        <taxon>Betaproteobacteria</taxon>
        <taxon>Burkholderiales</taxon>
        <taxon>Alcaligenaceae</taxon>
        <taxon>Castellaniella</taxon>
    </lineage>
</organism>
<reference evidence="3" key="1">
    <citation type="journal article" date="2019" name="Int. J. Syst. Evol. Microbiol.">
        <title>The Global Catalogue of Microorganisms (GCM) 10K type strain sequencing project: providing services to taxonomists for standard genome sequencing and annotation.</title>
        <authorList>
            <consortium name="The Broad Institute Genomics Platform"/>
            <consortium name="The Broad Institute Genome Sequencing Center for Infectious Disease"/>
            <person name="Wu L."/>
            <person name="Ma J."/>
        </authorList>
    </citation>
    <scope>NUCLEOTIDE SEQUENCE [LARGE SCALE GENOMIC DNA]</scope>
    <source>
        <strain evidence="3">JCM 15515</strain>
    </source>
</reference>
<dbReference type="EMBL" id="BAAAEX010000006">
    <property type="protein sequence ID" value="GAA0776344.1"/>
    <property type="molecule type" value="Genomic_DNA"/>
</dbReference>
<dbReference type="Gene3D" id="3.40.50.150">
    <property type="entry name" value="Vaccinia Virus protein VP39"/>
    <property type="match status" value="1"/>
</dbReference>
<dbReference type="InterPro" id="IPR013216">
    <property type="entry name" value="Methyltransf_11"/>
</dbReference>
<dbReference type="SUPFAM" id="SSF53335">
    <property type="entry name" value="S-adenosyl-L-methionine-dependent methyltransferases"/>
    <property type="match status" value="1"/>
</dbReference>
<keyword evidence="2" id="KW-0489">Methyltransferase</keyword>
<dbReference type="Proteomes" id="UP001500573">
    <property type="component" value="Unassembled WGS sequence"/>
</dbReference>
<dbReference type="Pfam" id="PF08241">
    <property type="entry name" value="Methyltransf_11"/>
    <property type="match status" value="1"/>
</dbReference>
<keyword evidence="2" id="KW-0808">Transferase</keyword>
<evidence type="ECO:0000259" key="1">
    <source>
        <dbReference type="Pfam" id="PF08241"/>
    </source>
</evidence>
<comment type="caution">
    <text evidence="2">The sequence shown here is derived from an EMBL/GenBank/DDBJ whole genome shotgun (WGS) entry which is preliminary data.</text>
</comment>
<proteinExistence type="predicted"/>
<evidence type="ECO:0000313" key="2">
    <source>
        <dbReference type="EMBL" id="GAA0776344.1"/>
    </source>
</evidence>
<dbReference type="GeneID" id="93067233"/>